<evidence type="ECO:0000313" key="2">
    <source>
        <dbReference type="Proteomes" id="UP000054018"/>
    </source>
</evidence>
<dbReference type="Proteomes" id="UP000054018">
    <property type="component" value="Unassembled WGS sequence"/>
</dbReference>
<dbReference type="EMBL" id="KN834046">
    <property type="protein sequence ID" value="KIK12805.1"/>
    <property type="molecule type" value="Genomic_DNA"/>
</dbReference>
<gene>
    <name evidence="1" type="ORF">PISMIDRAFT_423632</name>
</gene>
<protein>
    <submittedName>
        <fullName evidence="1">Uncharacterized protein</fullName>
    </submittedName>
</protein>
<dbReference type="OrthoDB" id="10416992at2759"/>
<reference evidence="2" key="2">
    <citation type="submission" date="2015-01" db="EMBL/GenBank/DDBJ databases">
        <title>Evolutionary Origins and Diversification of the Mycorrhizal Mutualists.</title>
        <authorList>
            <consortium name="DOE Joint Genome Institute"/>
            <consortium name="Mycorrhizal Genomics Consortium"/>
            <person name="Kohler A."/>
            <person name="Kuo A."/>
            <person name="Nagy L.G."/>
            <person name="Floudas D."/>
            <person name="Copeland A."/>
            <person name="Barry K.W."/>
            <person name="Cichocki N."/>
            <person name="Veneault-Fourrey C."/>
            <person name="LaButti K."/>
            <person name="Lindquist E.A."/>
            <person name="Lipzen A."/>
            <person name="Lundell T."/>
            <person name="Morin E."/>
            <person name="Murat C."/>
            <person name="Riley R."/>
            <person name="Ohm R."/>
            <person name="Sun H."/>
            <person name="Tunlid A."/>
            <person name="Henrissat B."/>
            <person name="Grigoriev I.V."/>
            <person name="Hibbett D.S."/>
            <person name="Martin F."/>
        </authorList>
    </citation>
    <scope>NUCLEOTIDE SEQUENCE [LARGE SCALE GENOMIC DNA]</scope>
    <source>
        <strain evidence="2">441</strain>
    </source>
</reference>
<evidence type="ECO:0000313" key="1">
    <source>
        <dbReference type="EMBL" id="KIK12805.1"/>
    </source>
</evidence>
<reference evidence="1 2" key="1">
    <citation type="submission" date="2014-04" db="EMBL/GenBank/DDBJ databases">
        <authorList>
            <consortium name="DOE Joint Genome Institute"/>
            <person name="Kuo A."/>
            <person name="Kohler A."/>
            <person name="Costa M.D."/>
            <person name="Nagy L.G."/>
            <person name="Floudas D."/>
            <person name="Copeland A."/>
            <person name="Barry K.W."/>
            <person name="Cichocki N."/>
            <person name="Veneault-Fourrey C."/>
            <person name="LaButti K."/>
            <person name="Lindquist E.A."/>
            <person name="Lipzen A."/>
            <person name="Lundell T."/>
            <person name="Morin E."/>
            <person name="Murat C."/>
            <person name="Sun H."/>
            <person name="Tunlid A."/>
            <person name="Henrissat B."/>
            <person name="Grigoriev I.V."/>
            <person name="Hibbett D.S."/>
            <person name="Martin F."/>
            <person name="Nordberg H.P."/>
            <person name="Cantor M.N."/>
            <person name="Hua S.X."/>
        </authorList>
    </citation>
    <scope>NUCLEOTIDE SEQUENCE [LARGE SCALE GENOMIC DNA]</scope>
    <source>
        <strain evidence="1 2">441</strain>
    </source>
</reference>
<keyword evidence="2" id="KW-1185">Reference proteome</keyword>
<accession>A0A0C9XKD3</accession>
<name>A0A0C9XKD3_9AGAM</name>
<proteinExistence type="predicted"/>
<sequence>MSGRAVSRARPYMGAWPGLRPRPEQEVVPKKLKYIHVVTGCHIYHPRAPFNWYSSLEKPEAWLRAEGNMGYMPSWGWGKDEVVEQ</sequence>
<dbReference type="HOGENOM" id="CLU_2513506_0_0_1"/>
<organism evidence="1 2">
    <name type="scientific">Pisolithus microcarpus 441</name>
    <dbReference type="NCBI Taxonomy" id="765257"/>
    <lineage>
        <taxon>Eukaryota</taxon>
        <taxon>Fungi</taxon>
        <taxon>Dikarya</taxon>
        <taxon>Basidiomycota</taxon>
        <taxon>Agaricomycotina</taxon>
        <taxon>Agaricomycetes</taxon>
        <taxon>Agaricomycetidae</taxon>
        <taxon>Boletales</taxon>
        <taxon>Sclerodermatineae</taxon>
        <taxon>Pisolithaceae</taxon>
        <taxon>Pisolithus</taxon>
    </lineage>
</organism>
<dbReference type="AlphaFoldDB" id="A0A0C9XKD3"/>